<proteinExistence type="predicted"/>
<evidence type="ECO:0000313" key="1">
    <source>
        <dbReference type="EMBL" id="GCD97803.1"/>
    </source>
</evidence>
<accession>A0A401YT63</accession>
<keyword evidence="2" id="KW-1185">Reference proteome</keyword>
<gene>
    <name evidence="1" type="ORF">EHYA_05499</name>
</gene>
<organism evidence="1 2">
    <name type="scientific">Embleya hyalina</name>
    <dbReference type="NCBI Taxonomy" id="516124"/>
    <lineage>
        <taxon>Bacteria</taxon>
        <taxon>Bacillati</taxon>
        <taxon>Actinomycetota</taxon>
        <taxon>Actinomycetes</taxon>
        <taxon>Kitasatosporales</taxon>
        <taxon>Streptomycetaceae</taxon>
        <taxon>Embleya</taxon>
    </lineage>
</organism>
<name>A0A401YT63_9ACTN</name>
<reference evidence="1 2" key="1">
    <citation type="submission" date="2018-12" db="EMBL/GenBank/DDBJ databases">
        <title>Draft genome sequence of Embleya hyalina NBRC 13850T.</title>
        <authorList>
            <person name="Komaki H."/>
            <person name="Hosoyama A."/>
            <person name="Kimura A."/>
            <person name="Ichikawa N."/>
            <person name="Tamura T."/>
        </authorList>
    </citation>
    <scope>NUCLEOTIDE SEQUENCE [LARGE SCALE GENOMIC DNA]</scope>
    <source>
        <strain evidence="1 2">NBRC 13850</strain>
    </source>
</reference>
<dbReference type="EMBL" id="BIFH01000025">
    <property type="protein sequence ID" value="GCD97803.1"/>
    <property type="molecule type" value="Genomic_DNA"/>
</dbReference>
<sequence>MTSEELAFDLERVRVHGIEVYEGTALDVRMVVAGLSRDVKDGFFFGEVPWGRFSHAYGSGENVPHHLERMRSADPTVARRAGASLGNSICHQGTTESVASLTVPFLLRIAADPAMHERVNALVLVAAVACRNHWGDGSRAALLRVADADDDLHLDGSGYAQNWSVRAARDAIAADAHIPLALLDDPDPRVREEAACVLAAASARAWEISAALHERLRIEEHPRLRAGLVLAIAQLAREHRHEDAAGFTRACWSDPERPAEVRVAAALGWLCLVDDPPPEDLRAVLDDTVTDELGRLMAEVPWLRQVDPYFGAGLAHTLNQMFDLVEPPTFPDLWGGPKGFADDPPF</sequence>
<protein>
    <recommendedName>
        <fullName evidence="3">HEAT repeat domain-containing protein</fullName>
    </recommendedName>
</protein>
<dbReference type="RefSeq" id="WP_174861436.1">
    <property type="nucleotide sequence ID" value="NZ_BIFH01000025.1"/>
</dbReference>
<dbReference type="AlphaFoldDB" id="A0A401YT63"/>
<evidence type="ECO:0008006" key="3">
    <source>
        <dbReference type="Google" id="ProtNLM"/>
    </source>
</evidence>
<dbReference type="InterPro" id="IPR016024">
    <property type="entry name" value="ARM-type_fold"/>
</dbReference>
<dbReference type="SUPFAM" id="SSF48371">
    <property type="entry name" value="ARM repeat"/>
    <property type="match status" value="1"/>
</dbReference>
<dbReference type="InterPro" id="IPR011989">
    <property type="entry name" value="ARM-like"/>
</dbReference>
<evidence type="ECO:0000313" key="2">
    <source>
        <dbReference type="Proteomes" id="UP000286931"/>
    </source>
</evidence>
<dbReference type="Gene3D" id="1.25.10.10">
    <property type="entry name" value="Leucine-rich Repeat Variant"/>
    <property type="match status" value="1"/>
</dbReference>
<comment type="caution">
    <text evidence="1">The sequence shown here is derived from an EMBL/GenBank/DDBJ whole genome shotgun (WGS) entry which is preliminary data.</text>
</comment>
<dbReference type="Proteomes" id="UP000286931">
    <property type="component" value="Unassembled WGS sequence"/>
</dbReference>